<sequence length="2135" mass="241483">MRKKISAVLAMSIIATNVSPAINVYANEVVKKKAVAIEKQVSKNMTVTDFKIKNNPNFAKYNELYRVGVQSISNNGRSYPGTKIENAIDGKLETHWETFTKNDETFKNEVTVEFKDIAEINRLAYATRQDGAKGKGYPTSAEIYVSESETGEDFKLAGKVEGSKATGGMVEFKFDTVRAKRVKFKFVEAHNEWASAAEFWFYKEDKTLDKMERLFTNANMNEVSKEFATTEALNALEKETESHPFRESFKEYIDNARLVLENKEVNFSETKVSKLLGYGTPNQQAYDEKFKLGNEHIANTEVNGGMYPSTKIEYMYDNNPNTHWETNRSNGNDFTNEVTFTFDEVQELDRIALLPRSGNQKGFPTKYEIYASDTTKGDTFKLVSSGTAKVTTDFMQFKFNPTSFKRLKFVFKECHMGRPFISEARFYKQDALSEKMETLFTDSNKNKVNPDFGTLDKLTVLENEAKVHPLYSQFKEDLDDARQVLEGNEVTYTEAKVSKFKAFGTEELAKYDKLYKIDNSHIKKITTNGSHWADSTIGKAIDGNPNTNWHSNARNNENHTNEVIMTLDQIRTLDRIVYYSPRDRGFAEKFDIYTSKTTAGDTFTKVTSGSATRTRDSISIKFNPTQAKRIKFVYKQGYEGWALASEFGLYKQDETMDKIDRLFTDASMSELSEEFRSTEALNTLEEACKKHPFYNDFKEDLENARNILEQEEIISGGATTKSFKHLDNKKYIEKFRIPYSNIKRITNNTGQYANQTIDKAADNDISTYWETNKHNDENWSNEVTVEFVNPITIDRLVYGARQSDAKGFAQEFEIYGSTTSKGETFKLVATGKADKTKDLIEAKFQPTKFKRIKLKWTKGDQNWATLNEIMFFRKDTVSDKVNSIFTNELKNELTPEYNNLPAIEELEKEVNTHPLKAELMESINMAKELIKNPESNKGHVYELESRGDAIKESQKRKVWNFRDWQPTGLAVKSGEKITVYVDTEPGEPVPNLVYKQMDSRHNGLRDIRLNRGKNEIVIPEVEAGDLRPGTPLAGVLYAYNPYTPDQQSRKPKIRIVGGVSYPQFIKGVTTDEQVMKDLREYNKKLEKDPKLPDVFEVVSDKAFVNVKATYALNWYTEHNKLPSYTADKSDEVIKEAMKFWGFDGSKDIHSDFNFRYVTMLKNLDGGAFMNAGNGITGYNFNEQNGALNVNTGWGFMHELGHNLDTNNRSMPEITNNILPLHFQMIKGEASKISQQNLWESKIFPKVSKEDYSNNEWYPASDTSSLTHMAPLWQLQLYDNTFWPRFEQQFRERNIGGGDWNNKHEAWAVVASDVLQLDLKEHFARHGFYVNEETAKHMAQYKKPDKKLWYINDNKYLNKGEGFNNELDCKVKVKTQENSVKLDISIDKTNANSLLGYEILRDGKVIGFTTKDTFTDTNINSGTNHEYKVVAYDTQLNPSEGVGVKAHQPVLETVGGLTLALGENFNALDYVKATDYNGNKLKDIKVTSDVNTTKKGNYTVTYEVTDNDATSKETMNVNVVSKYDYLSDSEWKSEHADWGKPSRNNSIKGRTLGEIKNYDKGIRLHANGNVVYDLGEHNYDNFEVKVGVDMNIEAQNNSSITFKIVGDGKTLATTKVLKHADNMQYINVPVKGVKELRLEVNNGGNGNTSDHGIFVEPKLTTNNAKPELTIPKSQTVKIGQTLEDVVGTYKAIDAEDGDITGNVVVTGQDKVNFNRVGNYTITYSITDKDGNKTEKSRVISVVNPEDFRYLSDYEWKSATKGWGTIGIDKSIDKREITLTGEDNQPVVYKKGIGTHAHSEIVYDLTDKNVNMFSSFVGIDREMYNGPASVEFKVYVDGDLAYDSGVMHARDAQKFVQVDLAGAKELKLVVTNGGDGIGSDHADWADAKLYFVNNDRVDKSDLTKTIEDAKKIEKDNYTDESVKALDGKIAEAEALLKEEKPSQEAIDNMTSALQEAVKALVEINLEEVVSIPDKYLVKSLSSTLGKEGNFTVGDMRKLTKLDIGYGVESLEGLQHAKNLESIVGERNEVRDLRPLSGLTKLKEVNFREQYVAVGELTVVDGKLKVNTEAYNRQGKNITTKVSLVAKDGTIVKEQGLDGTTKEVDLDVSGVEPGYYGVHVAYEDSEISGILIYMTGIK</sequence>
<dbReference type="InterPro" id="IPR000421">
    <property type="entry name" value="FA58C"/>
</dbReference>
<dbReference type="InterPro" id="IPR032675">
    <property type="entry name" value="LRR_dom_sf"/>
</dbReference>
<organism evidence="4 5">
    <name type="scientific">Paeniclostridium hominis</name>
    <dbReference type="NCBI Taxonomy" id="2764329"/>
    <lineage>
        <taxon>Bacteria</taxon>
        <taxon>Bacillati</taxon>
        <taxon>Bacillota</taxon>
        <taxon>Clostridia</taxon>
        <taxon>Peptostreptococcales</taxon>
        <taxon>Peptostreptococcaceae</taxon>
        <taxon>Paeniclostridium</taxon>
    </lineage>
</organism>
<dbReference type="Gene3D" id="1.10.390.30">
    <property type="entry name" value="Peptidase M60, enhancin-like domain 3"/>
    <property type="match status" value="1"/>
</dbReference>
<dbReference type="Gene3D" id="2.60.120.1250">
    <property type="entry name" value="Peptidase M60, enhancin-like domain 1"/>
    <property type="match status" value="1"/>
</dbReference>
<dbReference type="InterPro" id="IPR032179">
    <property type="entry name" value="Cry22Aa_Ig-like"/>
</dbReference>
<dbReference type="Gene3D" id="3.40.390.80">
    <property type="entry name" value="Peptidase M60, enhancin-like domain 2"/>
    <property type="match status" value="1"/>
</dbReference>
<evidence type="ECO:0000313" key="4">
    <source>
        <dbReference type="EMBL" id="MBC6004914.1"/>
    </source>
</evidence>
<dbReference type="SMART" id="SM00776">
    <property type="entry name" value="NPCBM"/>
    <property type="match status" value="2"/>
</dbReference>
<dbReference type="Gene3D" id="2.60.120.260">
    <property type="entry name" value="Galactose-binding domain-like"/>
    <property type="match status" value="4"/>
</dbReference>
<gene>
    <name evidence="4" type="ORF">H8891_14060</name>
</gene>
<dbReference type="Gene3D" id="1.20.1270.90">
    <property type="entry name" value="AF1782-like"/>
    <property type="match status" value="1"/>
</dbReference>
<evidence type="ECO:0000256" key="2">
    <source>
        <dbReference type="SAM" id="SignalP"/>
    </source>
</evidence>
<dbReference type="InterPro" id="IPR013222">
    <property type="entry name" value="Glyco_hyd_98_carb-bd"/>
</dbReference>
<dbReference type="InterPro" id="IPR031161">
    <property type="entry name" value="Peptidase_M60_dom"/>
</dbReference>
<keyword evidence="1" id="KW-0378">Hydrolase</keyword>
<dbReference type="Gene3D" id="2.60.40.10">
    <property type="entry name" value="Immunoglobulins"/>
    <property type="match status" value="3"/>
</dbReference>
<dbReference type="InterPro" id="IPR013783">
    <property type="entry name" value="Ig-like_fold"/>
</dbReference>
<dbReference type="Proteomes" id="UP000611796">
    <property type="component" value="Unassembled WGS sequence"/>
</dbReference>
<dbReference type="Pfam" id="PF13402">
    <property type="entry name" value="Peptidase_M60"/>
    <property type="match status" value="1"/>
</dbReference>
<dbReference type="InterPro" id="IPR038637">
    <property type="entry name" value="NPCBM_sf"/>
</dbReference>
<dbReference type="InterPro" id="IPR042279">
    <property type="entry name" value="Pep_M60_3"/>
</dbReference>
<dbReference type="SMART" id="SM01276">
    <property type="entry name" value="M60-like"/>
    <property type="match status" value="1"/>
</dbReference>
<feature type="chain" id="PRO_5047287914" evidence="2">
    <location>
        <begin position="22"/>
        <end position="2135"/>
    </location>
</feature>
<comment type="caution">
    <text evidence="4">The sequence shown here is derived from an EMBL/GenBank/DDBJ whole genome shotgun (WGS) entry which is preliminary data.</text>
</comment>
<keyword evidence="1" id="KW-0326">Glycosidase</keyword>
<keyword evidence="5" id="KW-1185">Reference proteome</keyword>
<dbReference type="EMBL" id="JACRWD010000010">
    <property type="protein sequence ID" value="MBC6004914.1"/>
    <property type="molecule type" value="Genomic_DNA"/>
</dbReference>
<accession>A0ABR7K732</accession>
<evidence type="ECO:0000259" key="3">
    <source>
        <dbReference type="PROSITE" id="PS51723"/>
    </source>
</evidence>
<feature type="domain" description="Peptidase M60" evidence="3">
    <location>
        <begin position="962"/>
        <end position="1279"/>
    </location>
</feature>
<dbReference type="InterPro" id="IPR008979">
    <property type="entry name" value="Galactose-bd-like_sf"/>
</dbReference>
<dbReference type="Pfam" id="PF00754">
    <property type="entry name" value="F5_F8_type_C"/>
    <property type="match status" value="4"/>
</dbReference>
<dbReference type="SUPFAM" id="SSF49785">
    <property type="entry name" value="Galactose-binding domain-like"/>
    <property type="match status" value="6"/>
</dbReference>
<dbReference type="Pfam" id="PF08305">
    <property type="entry name" value="NPCBM"/>
    <property type="match status" value="2"/>
</dbReference>
<proteinExistence type="predicted"/>
<dbReference type="Gene3D" id="2.60.120.1060">
    <property type="entry name" value="NPCBM/NEW2 domain"/>
    <property type="match status" value="2"/>
</dbReference>
<dbReference type="Pfam" id="PF16403">
    <property type="entry name" value="Bact_surface_Ig-like"/>
    <property type="match status" value="2"/>
</dbReference>
<dbReference type="Gene3D" id="3.80.10.10">
    <property type="entry name" value="Ribonuclease Inhibitor"/>
    <property type="match status" value="1"/>
</dbReference>
<evidence type="ECO:0000256" key="1">
    <source>
        <dbReference type="ARBA" id="ARBA00023295"/>
    </source>
</evidence>
<dbReference type="PROSITE" id="PS51723">
    <property type="entry name" value="PEPTIDASE_M60"/>
    <property type="match status" value="1"/>
</dbReference>
<protein>
    <submittedName>
        <fullName evidence="4">NPCBM/NEW2 domain-containing protein</fullName>
    </submittedName>
</protein>
<name>A0ABR7K732_9FIRM</name>
<reference evidence="4 5" key="1">
    <citation type="submission" date="2020-08" db="EMBL/GenBank/DDBJ databases">
        <authorList>
            <person name="Liu C."/>
            <person name="Sun Q."/>
        </authorList>
    </citation>
    <scope>NUCLEOTIDE SEQUENCE [LARGE SCALE GENOMIC DNA]</scope>
    <source>
        <strain evidence="4 5">NSJ-45</strain>
    </source>
</reference>
<dbReference type="RefSeq" id="WP_187006878.1">
    <property type="nucleotide sequence ID" value="NZ_JACRWD010000010.1"/>
</dbReference>
<evidence type="ECO:0000313" key="5">
    <source>
        <dbReference type="Proteomes" id="UP000611796"/>
    </source>
</evidence>
<feature type="signal peptide" evidence="2">
    <location>
        <begin position="1"/>
        <end position="21"/>
    </location>
</feature>
<keyword evidence="2" id="KW-0732">Signal</keyword>